<name>A0ABV6AM33_9HYPH</name>
<dbReference type="RefSeq" id="WP_377264491.1">
    <property type="nucleotide sequence ID" value="NZ_JBHMAA010000027.1"/>
</dbReference>
<evidence type="ECO:0000313" key="3">
    <source>
        <dbReference type="EMBL" id="MFB9951674.1"/>
    </source>
</evidence>
<evidence type="ECO:0000313" key="4">
    <source>
        <dbReference type="Proteomes" id="UP001589692"/>
    </source>
</evidence>
<proteinExistence type="predicted"/>
<organism evidence="3 4">
    <name type="scientific">Rhizobium puerariae</name>
    <dbReference type="NCBI Taxonomy" id="1585791"/>
    <lineage>
        <taxon>Bacteria</taxon>
        <taxon>Pseudomonadati</taxon>
        <taxon>Pseudomonadota</taxon>
        <taxon>Alphaproteobacteria</taxon>
        <taxon>Hyphomicrobiales</taxon>
        <taxon>Rhizobiaceae</taxon>
        <taxon>Rhizobium/Agrobacterium group</taxon>
        <taxon>Rhizobium</taxon>
    </lineage>
</organism>
<feature type="domain" description="TadE-like" evidence="2">
    <location>
        <begin position="32"/>
        <end position="74"/>
    </location>
</feature>
<keyword evidence="1" id="KW-0812">Transmembrane</keyword>
<evidence type="ECO:0000256" key="1">
    <source>
        <dbReference type="SAM" id="Phobius"/>
    </source>
</evidence>
<keyword evidence="1" id="KW-1133">Transmembrane helix</keyword>
<keyword evidence="4" id="KW-1185">Reference proteome</keyword>
<protein>
    <submittedName>
        <fullName evidence="3">TadE/TadG family type IV pilus assembly protein</fullName>
    </submittedName>
</protein>
<dbReference type="Pfam" id="PF07811">
    <property type="entry name" value="TadE"/>
    <property type="match status" value="1"/>
</dbReference>
<gene>
    <name evidence="3" type="ORF">ACFFP0_22735</name>
</gene>
<sequence>MYQDHDDTREDAMMPARRTGVAWRQILRSRDGAAAIEFALLAIPYFMIVFAIVETFIAYTGEQMVANAVDTMARQLRTGNITYNLGRTTNKDRTEFRRAFCNEVAVLIKCSEAEIATPDKLWLDVRSFPSFADIPDSVPFDAAGDLDTSSFAYSPGAQKTVNMVRAYYRWQVVTDLLRPLITNVRPSGGRPNYFLIVETSSFRTEDYP</sequence>
<dbReference type="Proteomes" id="UP001589692">
    <property type="component" value="Unassembled WGS sequence"/>
</dbReference>
<accession>A0ABV6AM33</accession>
<keyword evidence="1" id="KW-0472">Membrane</keyword>
<dbReference type="InterPro" id="IPR012495">
    <property type="entry name" value="TadE-like_dom"/>
</dbReference>
<comment type="caution">
    <text evidence="3">The sequence shown here is derived from an EMBL/GenBank/DDBJ whole genome shotgun (WGS) entry which is preliminary data.</text>
</comment>
<feature type="transmembrane region" description="Helical" evidence="1">
    <location>
        <begin position="34"/>
        <end position="59"/>
    </location>
</feature>
<dbReference type="EMBL" id="JBHMAA010000027">
    <property type="protein sequence ID" value="MFB9951674.1"/>
    <property type="molecule type" value="Genomic_DNA"/>
</dbReference>
<reference evidence="3 4" key="1">
    <citation type="submission" date="2024-09" db="EMBL/GenBank/DDBJ databases">
        <authorList>
            <person name="Sun Q."/>
            <person name="Mori K."/>
        </authorList>
    </citation>
    <scope>NUCLEOTIDE SEQUENCE [LARGE SCALE GENOMIC DNA]</scope>
    <source>
        <strain evidence="3 4">TBRC 4938</strain>
    </source>
</reference>
<evidence type="ECO:0000259" key="2">
    <source>
        <dbReference type="Pfam" id="PF07811"/>
    </source>
</evidence>